<comment type="caution">
    <text evidence="1">The sequence shown here is derived from an EMBL/GenBank/DDBJ whole genome shotgun (WGS) entry which is preliminary data.</text>
</comment>
<evidence type="ECO:0000313" key="2">
    <source>
        <dbReference type="Proteomes" id="UP001140234"/>
    </source>
</evidence>
<sequence length="731" mass="78030">METPVRRSGAVAALGLARRGEARFRSASPALSLVNGELPPQSPHFADISAREITEYRRTVRQYQSSRGTGGGGSGLRVPSDQAAAAGLLGDEMPPQSPLFADVPRCDIEGHRETIRKAKLARRNTTTAHQTAQSPTADPVAVSPRRISAAVERPRLVRALTQQDPSMTQQDSFRTPSRPSGRAGLLWTDADADDWILSQEPPVSPLFADYHSQRAEQQQQQQWRLRATSDVRVPDSSALLRAVGDAVAADLVRPGEIGELDGDHDRWFQVDVHSLFASPFSARSEPRVTVREVAVYDQASAPLVAVDADDPDVLAALERYLTLLSRRAGGSAAGAGAGRRRPTSLRVPSCNRLPPEIIDFHTPALSFMVRSKAGGGRVRRPIDRRVRAVDLEAMVEAYLPHVYAELDAAGSSVTPSPLSADGRGMYTRSPSESSIATLADPPSPAVRLNADDRHHAKTAQPKRQPMPPLCRALSTDSPFRSVAGAHGKMPEPMVATLSARRPLRAPVSTLNLKGALSAGASGRTGTLAQRARMSSPPGGAGAGIETPAWGVSPRSSVLSAASSRTSVVTDVWTDPGLRRPSIEQQRASPRSSNDQPAPLAFPRRASLASPASLATPRRRGTSTCSQATLATASRTAPRPAPATAGGLEGRPRTAPLRFSQPDMTPTRLPAPAAGRRPDVRQLFAKAQSSAAPERSAARAPPPPVQDAGERLAVRQRVGAKLMEFRSRIFPQ</sequence>
<accession>A0ACC1K460</accession>
<dbReference type="Proteomes" id="UP001140234">
    <property type="component" value="Unassembled WGS sequence"/>
</dbReference>
<evidence type="ECO:0000313" key="1">
    <source>
        <dbReference type="EMBL" id="KAJ2772926.1"/>
    </source>
</evidence>
<keyword evidence="2" id="KW-1185">Reference proteome</keyword>
<dbReference type="EMBL" id="JANBUJ010000296">
    <property type="protein sequence ID" value="KAJ2772926.1"/>
    <property type="molecule type" value="Genomic_DNA"/>
</dbReference>
<protein>
    <submittedName>
        <fullName evidence="1">Uncharacterized protein</fullName>
    </submittedName>
</protein>
<name>A0ACC1K460_9FUNG</name>
<gene>
    <name evidence="1" type="ORF">IWQ57_001545</name>
</gene>
<reference evidence="1" key="1">
    <citation type="submission" date="2022-07" db="EMBL/GenBank/DDBJ databases">
        <title>Phylogenomic reconstructions and comparative analyses of Kickxellomycotina fungi.</title>
        <authorList>
            <person name="Reynolds N.K."/>
            <person name="Stajich J.E."/>
            <person name="Barry K."/>
            <person name="Grigoriev I.V."/>
            <person name="Crous P."/>
            <person name="Smith M.E."/>
        </authorList>
    </citation>
    <scope>NUCLEOTIDE SEQUENCE</scope>
    <source>
        <strain evidence="1">CBS 109366</strain>
    </source>
</reference>
<proteinExistence type="predicted"/>
<organism evidence="1 2">
    <name type="scientific">Coemansia nantahalensis</name>
    <dbReference type="NCBI Taxonomy" id="2789366"/>
    <lineage>
        <taxon>Eukaryota</taxon>
        <taxon>Fungi</taxon>
        <taxon>Fungi incertae sedis</taxon>
        <taxon>Zoopagomycota</taxon>
        <taxon>Kickxellomycotina</taxon>
        <taxon>Kickxellomycetes</taxon>
        <taxon>Kickxellales</taxon>
        <taxon>Kickxellaceae</taxon>
        <taxon>Coemansia</taxon>
    </lineage>
</organism>